<evidence type="ECO:0000313" key="2">
    <source>
        <dbReference type="Proteomes" id="UP000323000"/>
    </source>
</evidence>
<dbReference type="PANTHER" id="PTHR46241">
    <property type="entry name" value="ARMADILLO REPEAT-CONTAINING PROTEIN 4 ARMC4"/>
    <property type="match status" value="1"/>
</dbReference>
<dbReference type="InterPro" id="IPR016024">
    <property type="entry name" value="ARM-type_fold"/>
</dbReference>
<dbReference type="AlphaFoldDB" id="A0A5C7IFU5"/>
<dbReference type="InterPro" id="IPR011989">
    <property type="entry name" value="ARM-like"/>
</dbReference>
<keyword evidence="2" id="KW-1185">Reference proteome</keyword>
<evidence type="ECO:0000313" key="1">
    <source>
        <dbReference type="EMBL" id="TXG68103.1"/>
    </source>
</evidence>
<dbReference type="Proteomes" id="UP000323000">
    <property type="component" value="Chromosome 3"/>
</dbReference>
<comment type="caution">
    <text evidence="1">The sequence shown here is derived from an EMBL/GenBank/DDBJ whole genome shotgun (WGS) entry which is preliminary data.</text>
</comment>
<organism evidence="1 2">
    <name type="scientific">Acer yangbiense</name>
    <dbReference type="NCBI Taxonomy" id="1000413"/>
    <lineage>
        <taxon>Eukaryota</taxon>
        <taxon>Viridiplantae</taxon>
        <taxon>Streptophyta</taxon>
        <taxon>Embryophyta</taxon>
        <taxon>Tracheophyta</taxon>
        <taxon>Spermatophyta</taxon>
        <taxon>Magnoliopsida</taxon>
        <taxon>eudicotyledons</taxon>
        <taxon>Gunneridae</taxon>
        <taxon>Pentapetalae</taxon>
        <taxon>rosids</taxon>
        <taxon>malvids</taxon>
        <taxon>Sapindales</taxon>
        <taxon>Sapindaceae</taxon>
        <taxon>Hippocastanoideae</taxon>
        <taxon>Acereae</taxon>
        <taxon>Acer</taxon>
    </lineage>
</organism>
<dbReference type="EMBL" id="VAHF01000003">
    <property type="protein sequence ID" value="TXG68103.1"/>
    <property type="molecule type" value="Genomic_DNA"/>
</dbReference>
<protein>
    <submittedName>
        <fullName evidence="1">Uncharacterized protein</fullName>
    </submittedName>
</protein>
<gene>
    <name evidence="1" type="ORF">EZV62_009378</name>
</gene>
<dbReference type="PANTHER" id="PTHR46241:SF1">
    <property type="entry name" value="OUTER DYNEIN ARM-DOCKING COMPLEX SUBUNIT 2"/>
    <property type="match status" value="1"/>
</dbReference>
<sequence length="242" mass="26630">MEGIFGIVEGRQGREREWIGAGAAWRASGNEDKMTPHALAKFACFCDKKRSPLKSFTDEFCHGDGGLATEIGQSDAIHSLLRLWPESDHEFRRVLRKSLSSNRVRRLARCRHVELGVIPVLVDLFRVGDSTTKVVAGNSPGVISVHVDYIRLVAEAGAILLYAELLQVPDFIGKEIAEDLFCVLAVAKENAVSIAEHLVRILREGDDESKTVAADVFCDLSDYKHSIHVVRSSGAIPILVNL</sequence>
<accession>A0A5C7IFU5</accession>
<proteinExistence type="predicted"/>
<dbReference type="OrthoDB" id="409644at2759"/>
<name>A0A5C7IFU5_9ROSI</name>
<dbReference type="Gene3D" id="1.25.10.10">
    <property type="entry name" value="Leucine-rich Repeat Variant"/>
    <property type="match status" value="1"/>
</dbReference>
<dbReference type="SUPFAM" id="SSF48371">
    <property type="entry name" value="ARM repeat"/>
    <property type="match status" value="1"/>
</dbReference>
<reference evidence="2" key="1">
    <citation type="journal article" date="2019" name="Gigascience">
        <title>De novo genome assembly of the endangered Acer yangbiense, a plant species with extremely small populations endemic to Yunnan Province, China.</title>
        <authorList>
            <person name="Yang J."/>
            <person name="Wariss H.M."/>
            <person name="Tao L."/>
            <person name="Zhang R."/>
            <person name="Yun Q."/>
            <person name="Hollingsworth P."/>
            <person name="Dao Z."/>
            <person name="Luo G."/>
            <person name="Guo H."/>
            <person name="Ma Y."/>
            <person name="Sun W."/>
        </authorList>
    </citation>
    <scope>NUCLEOTIDE SEQUENCE [LARGE SCALE GENOMIC DNA]</scope>
    <source>
        <strain evidence="2">cv. Malutang</strain>
    </source>
</reference>